<evidence type="ECO:0000256" key="12">
    <source>
        <dbReference type="ARBA" id="ARBA00023224"/>
    </source>
</evidence>
<keyword evidence="5 13" id="KW-0681">Retinal protein</keyword>
<evidence type="ECO:0000256" key="8">
    <source>
        <dbReference type="ARBA" id="ARBA00023040"/>
    </source>
</evidence>
<dbReference type="InterPro" id="IPR000276">
    <property type="entry name" value="GPCR_Rhodpsn"/>
</dbReference>
<feature type="transmembrane region" description="Helical" evidence="13">
    <location>
        <begin position="243"/>
        <end position="271"/>
    </location>
</feature>
<feature type="transmembrane region" description="Helical" evidence="13">
    <location>
        <begin position="26"/>
        <end position="49"/>
    </location>
</feature>
<organism evidence="15 16">
    <name type="scientific">Rotaria sordida</name>
    <dbReference type="NCBI Taxonomy" id="392033"/>
    <lineage>
        <taxon>Eukaryota</taxon>
        <taxon>Metazoa</taxon>
        <taxon>Spiralia</taxon>
        <taxon>Gnathifera</taxon>
        <taxon>Rotifera</taxon>
        <taxon>Eurotatoria</taxon>
        <taxon>Bdelloidea</taxon>
        <taxon>Philodinida</taxon>
        <taxon>Philodinidae</taxon>
        <taxon>Rotaria</taxon>
    </lineage>
</organism>
<keyword evidence="4 13" id="KW-0812">Transmembrane</keyword>
<keyword evidence="10" id="KW-1015">Disulfide bond</keyword>
<dbReference type="GO" id="GO:0004930">
    <property type="term" value="F:G protein-coupled receptor activity"/>
    <property type="evidence" value="ECO:0007669"/>
    <property type="project" value="UniProtKB-KW"/>
</dbReference>
<dbReference type="AlphaFoldDB" id="A0A814DRY0"/>
<dbReference type="CDD" id="cd14969">
    <property type="entry name" value="7tmA_Opsins_type2_animals"/>
    <property type="match status" value="1"/>
</dbReference>
<proteinExistence type="inferred from homology"/>
<dbReference type="GO" id="GO:0007602">
    <property type="term" value="P:phototransduction"/>
    <property type="evidence" value="ECO:0007669"/>
    <property type="project" value="UniProtKB-KW"/>
</dbReference>
<dbReference type="SUPFAM" id="SSF81321">
    <property type="entry name" value="Family A G protein-coupled receptor-like"/>
    <property type="match status" value="1"/>
</dbReference>
<evidence type="ECO:0000256" key="5">
    <source>
        <dbReference type="ARBA" id="ARBA00022925"/>
    </source>
</evidence>
<evidence type="ECO:0000256" key="6">
    <source>
        <dbReference type="ARBA" id="ARBA00022989"/>
    </source>
</evidence>
<evidence type="ECO:0000256" key="4">
    <source>
        <dbReference type="ARBA" id="ARBA00022692"/>
    </source>
</evidence>
<dbReference type="GO" id="GO:0009881">
    <property type="term" value="F:photoreceptor activity"/>
    <property type="evidence" value="ECO:0007669"/>
    <property type="project" value="UniProtKB-KW"/>
</dbReference>
<keyword evidence="2 13" id="KW-0600">Photoreceptor protein</keyword>
<keyword evidence="3 13" id="KW-0716">Sensory transduction</keyword>
<accession>A0A814DRY0</accession>
<evidence type="ECO:0000259" key="14">
    <source>
        <dbReference type="PROSITE" id="PS50262"/>
    </source>
</evidence>
<keyword evidence="6 13" id="KW-1133">Transmembrane helix</keyword>
<keyword evidence="7 13" id="KW-0157">Chromophore</keyword>
<evidence type="ECO:0000313" key="15">
    <source>
        <dbReference type="EMBL" id="CAF0959353.1"/>
    </source>
</evidence>
<feature type="domain" description="G-protein coupled receptors family 1 profile" evidence="14">
    <location>
        <begin position="40"/>
        <end position="297"/>
    </location>
</feature>
<dbReference type="Gene3D" id="1.20.1070.10">
    <property type="entry name" value="Rhodopsin 7-helix transmembrane proteins"/>
    <property type="match status" value="1"/>
</dbReference>
<evidence type="ECO:0000256" key="1">
    <source>
        <dbReference type="ARBA" id="ARBA00004141"/>
    </source>
</evidence>
<keyword evidence="9 13" id="KW-0472">Membrane</keyword>
<comment type="caution">
    <text evidence="15">The sequence shown here is derived from an EMBL/GenBank/DDBJ whole genome shotgun (WGS) entry which is preliminary data.</text>
</comment>
<feature type="transmembrane region" description="Helical" evidence="13">
    <location>
        <begin position="185"/>
        <end position="211"/>
    </location>
</feature>
<dbReference type="GO" id="GO:0007601">
    <property type="term" value="P:visual perception"/>
    <property type="evidence" value="ECO:0007669"/>
    <property type="project" value="InterPro"/>
</dbReference>
<dbReference type="PRINTS" id="PR00238">
    <property type="entry name" value="OPSIN"/>
</dbReference>
<evidence type="ECO:0000256" key="9">
    <source>
        <dbReference type="ARBA" id="ARBA00023136"/>
    </source>
</evidence>
<evidence type="ECO:0000256" key="11">
    <source>
        <dbReference type="ARBA" id="ARBA00023170"/>
    </source>
</evidence>
<dbReference type="InterPro" id="IPR050125">
    <property type="entry name" value="GPCR_opsins"/>
</dbReference>
<feature type="transmembrane region" description="Helical" evidence="13">
    <location>
        <begin position="141"/>
        <end position="165"/>
    </location>
</feature>
<evidence type="ECO:0000256" key="13">
    <source>
        <dbReference type="RuleBase" id="RU004951"/>
    </source>
</evidence>
<reference evidence="15" key="1">
    <citation type="submission" date="2021-02" db="EMBL/GenBank/DDBJ databases">
        <authorList>
            <person name="Nowell W R."/>
        </authorList>
    </citation>
    <scope>NUCLEOTIDE SEQUENCE</scope>
</reference>
<dbReference type="Pfam" id="PF00001">
    <property type="entry name" value="7tm_1"/>
    <property type="match status" value="1"/>
</dbReference>
<dbReference type="PRINTS" id="PR00237">
    <property type="entry name" value="GPCRRHODOPSN"/>
</dbReference>
<dbReference type="EMBL" id="CAJNOT010000375">
    <property type="protein sequence ID" value="CAF0959353.1"/>
    <property type="molecule type" value="Genomic_DNA"/>
</dbReference>
<feature type="transmembrane region" description="Helical" evidence="13">
    <location>
        <begin position="61"/>
        <end position="86"/>
    </location>
</feature>
<keyword evidence="11 13" id="KW-0675">Receptor</keyword>
<sequence length="349" mass="40241">MNVSMSLYNNLSLSKRLEPCYILQPIGYYFLFIWIVGTSLNAYVLYMFIRHKNLRQSSTNIFICGLILANFIEACFDIPLPTIALIGCRWIFTYVGCVIDAIIGYFAGCSNMYMLCFISIDRYLVVTRSLSTSVITVKRAYIIIICGYLLALFWTLLPVIGWSSYDYEGVGASCSIKWEERSLNVISYNITIFIFVYLIPVIIIIITNISTYKVVHEHRRRTSINLDEFHCQRQYLIERRVTFTIILIISGYMLAWTPYAIMSFICAFIDAEYFPPIFGTIPALFAKTSVVWNPLIYVVRNGNIRHYLPFRRTSRSIERSKTSDPTRCSNYPFSAVQLPLTSTLGSRQV</sequence>
<dbReference type="InterPro" id="IPR017452">
    <property type="entry name" value="GPCR_Rhodpsn_7TM"/>
</dbReference>
<comment type="subcellular location">
    <subcellularLocation>
        <location evidence="1 13">Membrane</location>
        <topology evidence="1 13">Multi-pass membrane protein</topology>
    </subcellularLocation>
</comment>
<dbReference type="GO" id="GO:0016020">
    <property type="term" value="C:membrane"/>
    <property type="evidence" value="ECO:0007669"/>
    <property type="project" value="UniProtKB-SubCell"/>
</dbReference>
<evidence type="ECO:0000256" key="3">
    <source>
        <dbReference type="ARBA" id="ARBA00022606"/>
    </source>
</evidence>
<name>A0A814DRY0_9BILA</name>
<keyword evidence="12 13" id="KW-0807">Transducer</keyword>
<keyword evidence="8 13" id="KW-0297">G-protein coupled receptor</keyword>
<evidence type="ECO:0000256" key="7">
    <source>
        <dbReference type="ARBA" id="ARBA00022991"/>
    </source>
</evidence>
<comment type="similarity">
    <text evidence="13">Belongs to the G-protein coupled receptor 1 family. Opsin subfamily.</text>
</comment>
<evidence type="ECO:0000256" key="2">
    <source>
        <dbReference type="ARBA" id="ARBA00022543"/>
    </source>
</evidence>
<feature type="transmembrane region" description="Helical" evidence="13">
    <location>
        <begin position="92"/>
        <end position="120"/>
    </location>
</feature>
<dbReference type="PANTHER" id="PTHR24240">
    <property type="entry name" value="OPSIN"/>
    <property type="match status" value="1"/>
</dbReference>
<evidence type="ECO:0000313" key="16">
    <source>
        <dbReference type="Proteomes" id="UP000663864"/>
    </source>
</evidence>
<gene>
    <name evidence="15" type="ORF">ZHD862_LOCUS10436</name>
</gene>
<dbReference type="InterPro" id="IPR001760">
    <property type="entry name" value="Opsin"/>
</dbReference>
<feature type="transmembrane region" description="Helical" evidence="13">
    <location>
        <begin position="277"/>
        <end position="299"/>
    </location>
</feature>
<dbReference type="Proteomes" id="UP000663864">
    <property type="component" value="Unassembled WGS sequence"/>
</dbReference>
<dbReference type="PROSITE" id="PS50262">
    <property type="entry name" value="G_PROTEIN_RECEP_F1_2"/>
    <property type="match status" value="1"/>
</dbReference>
<dbReference type="PROSITE" id="PS00237">
    <property type="entry name" value="G_PROTEIN_RECEP_F1_1"/>
    <property type="match status" value="1"/>
</dbReference>
<evidence type="ECO:0000256" key="10">
    <source>
        <dbReference type="ARBA" id="ARBA00023157"/>
    </source>
</evidence>
<protein>
    <recommendedName>
        <fullName evidence="14">G-protein coupled receptors family 1 profile domain-containing protein</fullName>
    </recommendedName>
</protein>